<dbReference type="InterPro" id="IPR015421">
    <property type="entry name" value="PyrdxlP-dep_Trfase_major"/>
</dbReference>
<dbReference type="SUPFAM" id="SSF53383">
    <property type="entry name" value="PLP-dependent transferases"/>
    <property type="match status" value="1"/>
</dbReference>
<accession>A0A2T0THS8</accession>
<evidence type="ECO:0000313" key="2">
    <source>
        <dbReference type="EMBL" id="PRY45230.1"/>
    </source>
</evidence>
<dbReference type="AlphaFoldDB" id="A0A2T0THS8"/>
<feature type="domain" description="Aminotransferase class V" evidence="1">
    <location>
        <begin position="63"/>
        <end position="367"/>
    </location>
</feature>
<dbReference type="OrthoDB" id="250246at2"/>
<dbReference type="Gene3D" id="3.40.640.10">
    <property type="entry name" value="Type I PLP-dependent aspartate aminotransferase-like (Major domain)"/>
    <property type="match status" value="1"/>
</dbReference>
<reference evidence="2 3" key="1">
    <citation type="submission" date="2018-03" db="EMBL/GenBank/DDBJ databases">
        <title>Genomic Encyclopedia of Archaeal and Bacterial Type Strains, Phase II (KMG-II): from individual species to whole genera.</title>
        <authorList>
            <person name="Goeker M."/>
        </authorList>
    </citation>
    <scope>NUCLEOTIDE SEQUENCE [LARGE SCALE GENOMIC DNA]</scope>
    <source>
        <strain evidence="2 3">DSM 44720</strain>
    </source>
</reference>
<name>A0A2T0THS8_9PSEU</name>
<protein>
    <submittedName>
        <fullName evidence="2">Selenocysteine lyase/cysteine desulfurase</fullName>
    </submittedName>
</protein>
<dbReference type="EMBL" id="PVTF01000002">
    <property type="protein sequence ID" value="PRY45230.1"/>
    <property type="molecule type" value="Genomic_DNA"/>
</dbReference>
<organism evidence="2 3">
    <name type="scientific">Umezawaea tangerina</name>
    <dbReference type="NCBI Taxonomy" id="84725"/>
    <lineage>
        <taxon>Bacteria</taxon>
        <taxon>Bacillati</taxon>
        <taxon>Actinomycetota</taxon>
        <taxon>Actinomycetes</taxon>
        <taxon>Pseudonocardiales</taxon>
        <taxon>Pseudonocardiaceae</taxon>
        <taxon>Umezawaea</taxon>
    </lineage>
</organism>
<dbReference type="PANTHER" id="PTHR43586:SF15">
    <property type="entry name" value="BLR3095 PROTEIN"/>
    <property type="match status" value="1"/>
</dbReference>
<evidence type="ECO:0000259" key="1">
    <source>
        <dbReference type="Pfam" id="PF00266"/>
    </source>
</evidence>
<dbReference type="InterPro" id="IPR015424">
    <property type="entry name" value="PyrdxlP-dep_Trfase"/>
</dbReference>
<gene>
    <name evidence="2" type="ORF">CLV43_102795</name>
</gene>
<dbReference type="Gene3D" id="3.90.1150.10">
    <property type="entry name" value="Aspartate Aminotransferase, domain 1"/>
    <property type="match status" value="1"/>
</dbReference>
<dbReference type="RefSeq" id="WP_106186748.1">
    <property type="nucleotide sequence ID" value="NZ_PVTF01000002.1"/>
</dbReference>
<dbReference type="Proteomes" id="UP000239494">
    <property type="component" value="Unassembled WGS sequence"/>
</dbReference>
<sequence>MTVTTRGGALTAAAFRARFPVLGRKTHLSSCSLGARSDDLDHALLRMVDDMTAGGGAWEAFEGEFRRARKGFADLIGAHVDQVALVPNASTGAYQVASTLDYTRRWKVVSTVEEFPSVSHVWLGQRPRGADVVHATAPQDYERLVDRRTRLVSVPLVTYARGHRMPVDDVVRAARAAGAAVFVDAYQAIGVHPVDVGLLDCDFLVAGAMKYLPGLPGLAFLYVRSPDLTDRDPRLTGWFGRVDPFAFDPAVLDFPRAATRFETGTPAVPACYAANAALGLIGALDLAEVRMHVLQLTELAADLLSGQGEEVRALPSERRGAHIGLVDPDPGGLARLLAERDVSVSPRGDAVRLSFHYYNNTDDVAALCSALADLRSSARVGR</sequence>
<keyword evidence="2" id="KW-0456">Lyase</keyword>
<evidence type="ECO:0000313" key="3">
    <source>
        <dbReference type="Proteomes" id="UP000239494"/>
    </source>
</evidence>
<dbReference type="GO" id="GO:0016829">
    <property type="term" value="F:lyase activity"/>
    <property type="evidence" value="ECO:0007669"/>
    <property type="project" value="UniProtKB-KW"/>
</dbReference>
<keyword evidence="3" id="KW-1185">Reference proteome</keyword>
<dbReference type="PANTHER" id="PTHR43586">
    <property type="entry name" value="CYSTEINE DESULFURASE"/>
    <property type="match status" value="1"/>
</dbReference>
<dbReference type="InterPro" id="IPR000192">
    <property type="entry name" value="Aminotrans_V_dom"/>
</dbReference>
<dbReference type="InterPro" id="IPR015422">
    <property type="entry name" value="PyrdxlP-dep_Trfase_small"/>
</dbReference>
<dbReference type="Pfam" id="PF00266">
    <property type="entry name" value="Aminotran_5"/>
    <property type="match status" value="1"/>
</dbReference>
<comment type="caution">
    <text evidence="2">The sequence shown here is derived from an EMBL/GenBank/DDBJ whole genome shotgun (WGS) entry which is preliminary data.</text>
</comment>
<proteinExistence type="predicted"/>